<dbReference type="OrthoDB" id="9803111at2"/>
<reference evidence="12" key="1">
    <citation type="submission" date="2016-10" db="EMBL/GenBank/DDBJ databases">
        <authorList>
            <person name="Varghese N."/>
            <person name="Submissions S."/>
        </authorList>
    </citation>
    <scope>NUCLEOTIDE SEQUENCE [LARGE SCALE GENOMIC DNA]</scope>
    <source>
        <strain evidence="12">CGMCC 1.6981</strain>
    </source>
</reference>
<evidence type="ECO:0000313" key="11">
    <source>
        <dbReference type="EMBL" id="SFU95585.1"/>
    </source>
</evidence>
<dbReference type="PANTHER" id="PTHR43318">
    <property type="entry name" value="UDP-N-ACETYLGLUCOSAMINE 4,6-DEHYDRATASE"/>
    <property type="match status" value="1"/>
</dbReference>
<keyword evidence="12" id="KW-1185">Reference proteome</keyword>
<dbReference type="CDD" id="cd05237">
    <property type="entry name" value="UDP_invert_4-6DH_SDR_e"/>
    <property type="match status" value="1"/>
</dbReference>
<dbReference type="STRING" id="463301.SAMN04487955_11829"/>
<dbReference type="InterPro" id="IPR013692">
    <property type="entry name" value="CapD_C"/>
</dbReference>
<gene>
    <name evidence="11" type="ORF">SAMN04487955_11829</name>
</gene>
<evidence type="ECO:0000256" key="2">
    <source>
        <dbReference type="ARBA" id="ARBA00007430"/>
    </source>
</evidence>
<protein>
    <recommendedName>
        <fullName evidence="4">UDP-glucose 4-epimerase</fullName>
        <ecNumber evidence="3">5.1.3.2</ecNumber>
    </recommendedName>
    <alternativeName>
        <fullName evidence="8">Galactowaldenase</fullName>
    </alternativeName>
    <alternativeName>
        <fullName evidence="7">UDP-galactose 4-epimerase</fullName>
    </alternativeName>
</protein>
<comment type="similarity">
    <text evidence="2">Belongs to the polysaccharide synthase family.</text>
</comment>
<dbReference type="PANTHER" id="PTHR43318:SF2">
    <property type="entry name" value="UDP-N-ACETYLGLUCOSAMINE 4,6-DEHYDRATASE (INVERTING)"/>
    <property type="match status" value="1"/>
</dbReference>
<dbReference type="Proteomes" id="UP000198693">
    <property type="component" value="Unassembled WGS sequence"/>
</dbReference>
<dbReference type="GO" id="GO:0009103">
    <property type="term" value="P:lipopolysaccharide biosynthetic process"/>
    <property type="evidence" value="ECO:0007669"/>
    <property type="project" value="UniProtKB-KW"/>
</dbReference>
<dbReference type="EMBL" id="FPBP01000018">
    <property type="protein sequence ID" value="SFU95585.1"/>
    <property type="molecule type" value="Genomic_DNA"/>
</dbReference>
<dbReference type="GO" id="GO:0003978">
    <property type="term" value="F:UDP-glucose 4-epimerase activity"/>
    <property type="evidence" value="ECO:0007669"/>
    <property type="project" value="UniProtKB-EC"/>
</dbReference>
<dbReference type="Gene3D" id="3.40.50.720">
    <property type="entry name" value="NAD(P)-binding Rossmann-like Domain"/>
    <property type="match status" value="1"/>
</dbReference>
<evidence type="ECO:0000259" key="9">
    <source>
        <dbReference type="Pfam" id="PF02719"/>
    </source>
</evidence>
<accession>A0A1I7KDU8</accession>
<dbReference type="AlphaFoldDB" id="A0A1I7KDU8"/>
<feature type="domain" description="Polysaccharide biosynthesis protein CapD-like" evidence="9">
    <location>
        <begin position="8"/>
        <end position="282"/>
    </location>
</feature>
<evidence type="ECO:0000256" key="1">
    <source>
        <dbReference type="ARBA" id="ARBA00000083"/>
    </source>
</evidence>
<evidence type="ECO:0000256" key="7">
    <source>
        <dbReference type="ARBA" id="ARBA00031367"/>
    </source>
</evidence>
<dbReference type="SUPFAM" id="SSF51735">
    <property type="entry name" value="NAD(P)-binding Rossmann-fold domains"/>
    <property type="match status" value="1"/>
</dbReference>
<dbReference type="InterPro" id="IPR051203">
    <property type="entry name" value="Polysaccharide_Synthase-Rel"/>
</dbReference>
<evidence type="ECO:0000259" key="10">
    <source>
        <dbReference type="Pfam" id="PF08485"/>
    </source>
</evidence>
<organism evidence="11 12">
    <name type="scientific">Halomonas korlensis</name>
    <dbReference type="NCBI Taxonomy" id="463301"/>
    <lineage>
        <taxon>Bacteria</taxon>
        <taxon>Pseudomonadati</taxon>
        <taxon>Pseudomonadota</taxon>
        <taxon>Gammaproteobacteria</taxon>
        <taxon>Oceanospirillales</taxon>
        <taxon>Halomonadaceae</taxon>
        <taxon>Halomonas</taxon>
    </lineage>
</organism>
<proteinExistence type="inferred from homology"/>
<dbReference type="Pfam" id="PF08485">
    <property type="entry name" value="Polysacc_syn_2C"/>
    <property type="match status" value="1"/>
</dbReference>
<evidence type="ECO:0000256" key="3">
    <source>
        <dbReference type="ARBA" id="ARBA00013189"/>
    </source>
</evidence>
<dbReference type="EC" id="5.1.3.2" evidence="3"/>
<dbReference type="Pfam" id="PF02719">
    <property type="entry name" value="Polysacc_synt_2"/>
    <property type="match status" value="1"/>
</dbReference>
<evidence type="ECO:0000256" key="4">
    <source>
        <dbReference type="ARBA" id="ARBA00018569"/>
    </source>
</evidence>
<comment type="catalytic activity">
    <reaction evidence="1">
        <text>UDP-alpha-D-glucose = UDP-alpha-D-galactose</text>
        <dbReference type="Rhea" id="RHEA:22168"/>
        <dbReference type="ChEBI" id="CHEBI:58885"/>
        <dbReference type="ChEBI" id="CHEBI:66914"/>
        <dbReference type="EC" id="5.1.3.2"/>
    </reaction>
</comment>
<evidence type="ECO:0000256" key="8">
    <source>
        <dbReference type="ARBA" id="ARBA00033067"/>
    </source>
</evidence>
<evidence type="ECO:0000256" key="6">
    <source>
        <dbReference type="ARBA" id="ARBA00023235"/>
    </source>
</evidence>
<keyword evidence="6" id="KW-0413">Isomerase</keyword>
<sequence>MSLDKKTVLITGGTGSFGKTMAHYLLDHGCREIRILSRDETKQEEMRIAYGRPELKFYIGDVRDRQSVDKAMRGVDLVFHAAALKQVPSCEFFPLEAVKTNILGSQNVIDSAVEAGVRSVVCLSTDKAVMPVNAMGMTKALMEKTAQAASRQLVQGETTVSCVRYGNVMCSRGSVIPLFIKQIKEGKPLTITEASMTRFMLSLPDAIELVNFAFENARQGDIFIKKAPACTVKLLAETLLEMFHAENELRIIGMRHGEKLYETLANREELRRSEDMGDYYRVSFDDRDLNYGKYFTEGDVEEAATDDYHSHNTYQLNKHELKDLLLTLPEVRAALDR</sequence>
<dbReference type="RefSeq" id="WP_089797432.1">
    <property type="nucleotide sequence ID" value="NZ_FPBP01000018.1"/>
</dbReference>
<evidence type="ECO:0000256" key="5">
    <source>
        <dbReference type="ARBA" id="ARBA00022985"/>
    </source>
</evidence>
<name>A0A1I7KDU8_9GAMM</name>
<evidence type="ECO:0000313" key="12">
    <source>
        <dbReference type="Proteomes" id="UP000198693"/>
    </source>
</evidence>
<keyword evidence="5" id="KW-0448">Lipopolysaccharide biosynthesis</keyword>
<dbReference type="InterPro" id="IPR003869">
    <property type="entry name" value="Polysac_CapD-like"/>
</dbReference>
<dbReference type="InterPro" id="IPR036291">
    <property type="entry name" value="NAD(P)-bd_dom_sf"/>
</dbReference>
<feature type="domain" description="UDP-glucose 4-epimerase CapD C-terminal" evidence="10">
    <location>
        <begin position="285"/>
        <end position="332"/>
    </location>
</feature>